<dbReference type="EMBL" id="VWMU01000111">
    <property type="protein sequence ID" value="KAA3715279.1"/>
    <property type="molecule type" value="Genomic_DNA"/>
</dbReference>
<evidence type="ECO:0000256" key="1">
    <source>
        <dbReference type="SAM" id="SignalP"/>
    </source>
</evidence>
<dbReference type="AlphaFoldDB" id="A0A641MRI6"/>
<dbReference type="Pfam" id="PF07244">
    <property type="entry name" value="POTRA"/>
    <property type="match status" value="1"/>
</dbReference>
<dbReference type="RefSeq" id="WP_317131982.1">
    <property type="nucleotide sequence ID" value="NZ_VWMU01000111.1"/>
</dbReference>
<organism evidence="3">
    <name type="scientific">Bacteroides salyersiae</name>
    <dbReference type="NCBI Taxonomy" id="291644"/>
    <lineage>
        <taxon>Bacteria</taxon>
        <taxon>Pseudomonadati</taxon>
        <taxon>Bacteroidota</taxon>
        <taxon>Bacteroidia</taxon>
        <taxon>Bacteroidales</taxon>
        <taxon>Bacteroidaceae</taxon>
        <taxon>Bacteroides</taxon>
    </lineage>
</organism>
<evidence type="ECO:0000259" key="2">
    <source>
        <dbReference type="Pfam" id="PF07244"/>
    </source>
</evidence>
<protein>
    <recommendedName>
        <fullName evidence="2">POTRA domain-containing protein</fullName>
    </recommendedName>
</protein>
<proteinExistence type="predicted"/>
<keyword evidence="1" id="KW-0732">Signal</keyword>
<feature type="signal peptide" evidence="1">
    <location>
        <begin position="1"/>
        <end position="25"/>
    </location>
</feature>
<feature type="chain" id="PRO_5025020715" description="POTRA domain-containing protein" evidence="1">
    <location>
        <begin position="26"/>
        <end position="279"/>
    </location>
</feature>
<accession>A0A641MRI6</accession>
<comment type="caution">
    <text evidence="3">The sequence shown here is derived from an EMBL/GenBank/DDBJ whole genome shotgun (WGS) entry which is preliminary data.</text>
</comment>
<feature type="non-terminal residue" evidence="3">
    <location>
        <position position="279"/>
    </location>
</feature>
<reference evidence="3" key="1">
    <citation type="journal article" date="2019" name="Nat. Med.">
        <title>A library of human gut bacterial isolates paired with longitudinal multiomics data enables mechanistic microbiome research.</title>
        <authorList>
            <person name="Poyet M."/>
            <person name="Groussin M."/>
            <person name="Gibbons S.M."/>
            <person name="Avila-Pacheco J."/>
            <person name="Jiang X."/>
            <person name="Kearney S.M."/>
            <person name="Perrotta A.R."/>
            <person name="Berdy B."/>
            <person name="Zhao S."/>
            <person name="Lieberman T.D."/>
            <person name="Swanson P.K."/>
            <person name="Smith M."/>
            <person name="Roesemann S."/>
            <person name="Alexander J.E."/>
            <person name="Rich S.A."/>
            <person name="Livny J."/>
            <person name="Vlamakis H."/>
            <person name="Clish C."/>
            <person name="Bullock K."/>
            <person name="Deik A."/>
            <person name="Scott J."/>
            <person name="Pierce K.A."/>
            <person name="Xavier R.J."/>
            <person name="Alm E.J."/>
        </authorList>
    </citation>
    <scope>NUCLEOTIDE SEQUENCE</scope>
    <source>
        <strain evidence="3">BIOML-A21</strain>
    </source>
</reference>
<feature type="domain" description="POTRA" evidence="2">
    <location>
        <begin position="35"/>
        <end position="145"/>
    </location>
</feature>
<sequence>MRRGYLYTLLSFAILVLLASCSATKFVPEGSYLLDEVKISTDNKEVKPSGLRMYVRQNPNAKWFSLIKMQLYVYDLSGRDSSKWYNKFLRKIGDAPVIYNENEARRSEEEITKAVQNLGYMGASVKRVTKTKKKKLKLYYEVTTGKPYTVRSLNYDIQDAKVGEYMRKDSANTLLKEGMLFDVNILDAERQRITDNLLRNGYYKFNKDYISYTADTVRNTYLVDLTLHLQPYMTHADGTPKPHNQYHINKINFITDYDVLQSSALSSIEINDSLHYNNY</sequence>
<evidence type="ECO:0000313" key="3">
    <source>
        <dbReference type="EMBL" id="KAA3715279.1"/>
    </source>
</evidence>
<dbReference type="InterPro" id="IPR010827">
    <property type="entry name" value="BamA/TamA_POTRA"/>
</dbReference>
<gene>
    <name evidence="3" type="ORF">F3F94_14840</name>
</gene>
<name>A0A641MRI6_9BACE</name>
<dbReference type="GO" id="GO:0019867">
    <property type="term" value="C:outer membrane"/>
    <property type="evidence" value="ECO:0007669"/>
    <property type="project" value="InterPro"/>
</dbReference>
<dbReference type="PROSITE" id="PS51257">
    <property type="entry name" value="PROKAR_LIPOPROTEIN"/>
    <property type="match status" value="1"/>
</dbReference>